<dbReference type="Proteomes" id="UP000294678">
    <property type="component" value="Unassembled WGS sequence"/>
</dbReference>
<keyword evidence="2" id="KW-1185">Reference proteome</keyword>
<proteinExistence type="predicted"/>
<dbReference type="EMBL" id="SOBG01000007">
    <property type="protein sequence ID" value="TDT68641.1"/>
    <property type="molecule type" value="Genomic_DNA"/>
</dbReference>
<dbReference type="RefSeq" id="WP_134113572.1">
    <property type="nucleotide sequence ID" value="NZ_SOBG01000007.1"/>
</dbReference>
<evidence type="ECO:0000313" key="1">
    <source>
        <dbReference type="EMBL" id="TDT68641.1"/>
    </source>
</evidence>
<sequence length="88" mass="10773">MKSKTIEILNSIDNFPKKIEKKKGEILKQDFILDSNFKQNSLKNLERRYYFNKDNEKYILIEEFLFKENEMEIKLENAITINYYINKK</sequence>
<accession>A0AA46DY77</accession>
<evidence type="ECO:0000313" key="2">
    <source>
        <dbReference type="Proteomes" id="UP000294678"/>
    </source>
</evidence>
<organism evidence="1 2">
    <name type="scientific">Hypnocyclicus thermotrophus</name>
    <dbReference type="NCBI Taxonomy" id="1627895"/>
    <lineage>
        <taxon>Bacteria</taxon>
        <taxon>Fusobacteriati</taxon>
        <taxon>Fusobacteriota</taxon>
        <taxon>Fusobacteriia</taxon>
        <taxon>Fusobacteriales</taxon>
        <taxon>Fusobacteriaceae</taxon>
        <taxon>Hypnocyclicus</taxon>
    </lineage>
</organism>
<protein>
    <submittedName>
        <fullName evidence="1">Uncharacterized protein</fullName>
    </submittedName>
</protein>
<name>A0AA46DY77_9FUSO</name>
<gene>
    <name evidence="1" type="ORF">EV215_1708</name>
</gene>
<reference evidence="1 2" key="1">
    <citation type="submission" date="2019-03" db="EMBL/GenBank/DDBJ databases">
        <title>Genomic Encyclopedia of Type Strains, Phase IV (KMG-IV): sequencing the most valuable type-strain genomes for metagenomic binning, comparative biology and taxonomic classification.</title>
        <authorList>
            <person name="Goeker M."/>
        </authorList>
    </citation>
    <scope>NUCLEOTIDE SEQUENCE [LARGE SCALE GENOMIC DNA]</scope>
    <source>
        <strain evidence="1 2">DSM 100055</strain>
    </source>
</reference>
<comment type="caution">
    <text evidence="1">The sequence shown here is derived from an EMBL/GenBank/DDBJ whole genome shotgun (WGS) entry which is preliminary data.</text>
</comment>
<dbReference type="AlphaFoldDB" id="A0AA46DY77"/>